<proteinExistence type="predicted"/>
<dbReference type="Proteomes" id="UP000887564">
    <property type="component" value="Unplaced"/>
</dbReference>
<dbReference type="InterPro" id="IPR040014">
    <property type="entry name" value="CIR1"/>
</dbReference>
<evidence type="ECO:0000313" key="1">
    <source>
        <dbReference type="Proteomes" id="UP000887564"/>
    </source>
</evidence>
<protein>
    <submittedName>
        <fullName evidence="2">Corepressor interacting with RBPJ 1</fullName>
    </submittedName>
</protein>
<dbReference type="AlphaFoldDB" id="A0A914R4S2"/>
<sequence length="81" mass="9545">MDQPFGIQVRNVRCVKCHTWGHLNTDRECPLYNMSGNFEDMTNEQLAQNMRDEHGLAFKTDILRNIRAEEEITVSICWMIE</sequence>
<dbReference type="WBParaSite" id="PEQ_0000126801-mRNA-1">
    <property type="protein sequence ID" value="PEQ_0000126801-mRNA-1"/>
    <property type="gene ID" value="PEQ_0000126801"/>
</dbReference>
<dbReference type="PANTHER" id="PTHR13151:SF2">
    <property type="entry name" value="COREPRESSOR INTERACTING WITH RBPJ 1"/>
    <property type="match status" value="1"/>
</dbReference>
<keyword evidence="1" id="KW-1185">Reference proteome</keyword>
<evidence type="ECO:0000313" key="2">
    <source>
        <dbReference type="WBParaSite" id="PEQ_0000126801-mRNA-1"/>
    </source>
</evidence>
<dbReference type="PANTHER" id="PTHR13151">
    <property type="entry name" value="CBF1 INTERACTING COREPRESSOR CIR"/>
    <property type="match status" value="1"/>
</dbReference>
<organism evidence="1 2">
    <name type="scientific">Parascaris equorum</name>
    <name type="common">Equine roundworm</name>
    <dbReference type="NCBI Taxonomy" id="6256"/>
    <lineage>
        <taxon>Eukaryota</taxon>
        <taxon>Metazoa</taxon>
        <taxon>Ecdysozoa</taxon>
        <taxon>Nematoda</taxon>
        <taxon>Chromadorea</taxon>
        <taxon>Rhabditida</taxon>
        <taxon>Spirurina</taxon>
        <taxon>Ascaridomorpha</taxon>
        <taxon>Ascaridoidea</taxon>
        <taxon>Ascarididae</taxon>
        <taxon>Parascaris</taxon>
    </lineage>
</organism>
<dbReference type="GO" id="GO:0005634">
    <property type="term" value="C:nucleus"/>
    <property type="evidence" value="ECO:0007669"/>
    <property type="project" value="TreeGrafter"/>
</dbReference>
<reference evidence="2" key="1">
    <citation type="submission" date="2022-11" db="UniProtKB">
        <authorList>
            <consortium name="WormBaseParasite"/>
        </authorList>
    </citation>
    <scope>IDENTIFICATION</scope>
</reference>
<name>A0A914R4S2_PAREQ</name>
<dbReference type="GO" id="GO:0003714">
    <property type="term" value="F:transcription corepressor activity"/>
    <property type="evidence" value="ECO:0007669"/>
    <property type="project" value="InterPro"/>
</dbReference>
<accession>A0A914R4S2</accession>